<feature type="region of interest" description="Disordered" evidence="1">
    <location>
        <begin position="220"/>
        <end position="252"/>
    </location>
</feature>
<protein>
    <submittedName>
        <fullName evidence="2">Uncharacterized protein</fullName>
    </submittedName>
</protein>
<dbReference type="Proteomes" id="UP001633002">
    <property type="component" value="Unassembled WGS sequence"/>
</dbReference>
<gene>
    <name evidence="2" type="ORF">R1sor_010644</name>
</gene>
<dbReference type="EMBL" id="JBJQOH010000002">
    <property type="protein sequence ID" value="KAL3696568.1"/>
    <property type="molecule type" value="Genomic_DNA"/>
</dbReference>
<name>A0ABD3HYM8_9MARC</name>
<dbReference type="AlphaFoldDB" id="A0ABD3HYM8"/>
<feature type="compositionally biased region" description="Low complexity" evidence="1">
    <location>
        <begin position="363"/>
        <end position="379"/>
    </location>
</feature>
<feature type="compositionally biased region" description="Low complexity" evidence="1">
    <location>
        <begin position="330"/>
        <end position="348"/>
    </location>
</feature>
<evidence type="ECO:0000313" key="2">
    <source>
        <dbReference type="EMBL" id="KAL3696568.1"/>
    </source>
</evidence>
<reference evidence="2 3" key="1">
    <citation type="submission" date="2024-09" db="EMBL/GenBank/DDBJ databases">
        <title>Chromosome-scale assembly of Riccia sorocarpa.</title>
        <authorList>
            <person name="Paukszto L."/>
        </authorList>
    </citation>
    <scope>NUCLEOTIDE SEQUENCE [LARGE SCALE GENOMIC DNA]</scope>
    <source>
        <strain evidence="2">LP-2024</strain>
        <tissue evidence="2">Aerial parts of the thallus</tissue>
    </source>
</reference>
<evidence type="ECO:0000256" key="1">
    <source>
        <dbReference type="SAM" id="MobiDB-lite"/>
    </source>
</evidence>
<feature type="compositionally biased region" description="Polar residues" evidence="1">
    <location>
        <begin position="380"/>
        <end position="391"/>
    </location>
</feature>
<keyword evidence="3" id="KW-1185">Reference proteome</keyword>
<comment type="caution">
    <text evidence="2">The sequence shown here is derived from an EMBL/GenBank/DDBJ whole genome shotgun (WGS) entry which is preliminary data.</text>
</comment>
<accession>A0ABD3HYM8</accession>
<feature type="region of interest" description="Disordered" evidence="1">
    <location>
        <begin position="304"/>
        <end position="391"/>
    </location>
</feature>
<sequence>MVVLFGEGSPPISNIGKMRGSANRAMYRLVSSVASEAMGLGKSTEVLTVLGGKASCRRKFVLNLHLVDEYGCLVSRDLAIVASVAYAHDHSPVVRDEKPFLAEPPLFTTFNGVEFPAQDRPTRMVSGRASFKLAISLLSSKCDNRLFCICFTPQPAPGETSPICAPCYSKPIRSISRKRTQSAPQVSSSQPLLLLAGLHEAAPRSSTGFNFNTSKAAAAAGGSAESDSPKYPSPGTSNEKDGDGPGSPIARLHLQGCSQSSSVTSMHHYLSPRSAGLGIDDSYATGNRRSGGGALLVLHESPSGHGVAESLGNLSAGRGERSEDTDNNPSGSSSGNMASISRSPGSSSPVLNGYEPPSAVPCSLSLRLSPSDSDSPTSRALTPTSGALTSGRSFYNNISDRTAEGICTNSSSLAAFGNSRPFSAPSLPTSTNGVRPFRPYGSISSCKASVPDFKLGAAGFSLASMPQSEDTSVAPSTHSLLERVQQLRAVSPGNSGSKVDQILHNFAISTRSSEEKFSSALTEISLDEEEKSLQYIEVSLQEVSRDIQRRKEELRSKRRRLLEDEARMHSIVFSKFYSYRSVAVTLDVIILIV</sequence>
<proteinExistence type="predicted"/>
<evidence type="ECO:0000313" key="3">
    <source>
        <dbReference type="Proteomes" id="UP001633002"/>
    </source>
</evidence>
<organism evidence="2 3">
    <name type="scientific">Riccia sorocarpa</name>
    <dbReference type="NCBI Taxonomy" id="122646"/>
    <lineage>
        <taxon>Eukaryota</taxon>
        <taxon>Viridiplantae</taxon>
        <taxon>Streptophyta</taxon>
        <taxon>Embryophyta</taxon>
        <taxon>Marchantiophyta</taxon>
        <taxon>Marchantiopsida</taxon>
        <taxon>Marchantiidae</taxon>
        <taxon>Marchantiales</taxon>
        <taxon>Ricciaceae</taxon>
        <taxon>Riccia</taxon>
    </lineage>
</organism>